<dbReference type="PRINTS" id="PR00370">
    <property type="entry name" value="FMOXYGENASE"/>
</dbReference>
<evidence type="ECO:0000256" key="3">
    <source>
        <dbReference type="ARBA" id="ARBA00022630"/>
    </source>
</evidence>
<dbReference type="Gene3D" id="3.50.50.60">
    <property type="entry name" value="FAD/NAD(P)-binding domain"/>
    <property type="match status" value="2"/>
</dbReference>
<dbReference type="GeneID" id="106663855"/>
<evidence type="ECO:0000256" key="2">
    <source>
        <dbReference type="ARBA" id="ARBA00009183"/>
    </source>
</evidence>
<keyword evidence="7 8" id="KW-0503">Monooxygenase</keyword>
<dbReference type="PIRSF" id="PIRSF000332">
    <property type="entry name" value="FMO"/>
    <property type="match status" value="1"/>
</dbReference>
<keyword evidence="10" id="KW-1185">Reference proteome</keyword>
<dbReference type="GO" id="GO:0050661">
    <property type="term" value="F:NADP binding"/>
    <property type="evidence" value="ECO:0007669"/>
    <property type="project" value="InterPro"/>
</dbReference>
<keyword evidence="4 8" id="KW-0274">FAD</keyword>
<comment type="similarity">
    <text evidence="2 8">Belongs to the FMO family.</text>
</comment>
<sequence>MKICVIGFGAAGLAAARHASVNHDCVVFEQYESLGGTWVYTEDTGTNRFGLPIHTSMYRSLRTNLPKEIMGYPDFPIPEQEQSYIPAKEILNFLQLYANRFDLMKLVKFNHYVQNVEPVDNLWRVSVKDLLNDEEKEFMFDAVMVCNGHYHTPMYPTIPGMETFTGEQFHSHDYRHPEIFTGKNVIVIGAGPSGLDLSLEIATKAKKVYLSRHRGSDEPKNVFPSNVEMRFEVSEIRGNKLTFDDGKEIEVDVIFYCTGYKYSFPFLSNKCGVVVEDNCVQPLYKHLIHIDHPTLCLIGLPYYVCAFSLFDLQVRYFLKHLDRGFKLPSKEEMIHDTEKEMEERKKQGLKRKQFHMMGTMQGDYYADLAKSGGLDPLPPVMADLHNFASQKQLDDLINFRENVYKILDPQNFIQVK</sequence>
<dbReference type="GO" id="GO:0004499">
    <property type="term" value="F:N,N-dimethylaniline monooxygenase activity"/>
    <property type="evidence" value="ECO:0007669"/>
    <property type="project" value="InterPro"/>
</dbReference>
<evidence type="ECO:0000256" key="8">
    <source>
        <dbReference type="RuleBase" id="RU361177"/>
    </source>
</evidence>
<protein>
    <recommendedName>
        <fullName evidence="8">Flavin-containing monooxygenase</fullName>
        <ecNumber evidence="8">1.-.-.-</ecNumber>
    </recommendedName>
</protein>
<dbReference type="SUPFAM" id="SSF51905">
    <property type="entry name" value="FAD/NAD(P)-binding domain"/>
    <property type="match status" value="2"/>
</dbReference>
<evidence type="ECO:0000256" key="5">
    <source>
        <dbReference type="ARBA" id="ARBA00022857"/>
    </source>
</evidence>
<keyword evidence="5" id="KW-0521">NADP</keyword>
<dbReference type="OMA" id="MVTPLWK"/>
<evidence type="ECO:0000256" key="6">
    <source>
        <dbReference type="ARBA" id="ARBA00023002"/>
    </source>
</evidence>
<evidence type="ECO:0000313" key="10">
    <source>
        <dbReference type="Proteomes" id="UP000494040"/>
    </source>
</evidence>
<evidence type="ECO:0000256" key="4">
    <source>
        <dbReference type="ARBA" id="ARBA00022827"/>
    </source>
</evidence>
<evidence type="ECO:0000313" key="9">
    <source>
        <dbReference type="EnsemblMetazoa" id="XP_014244539.1"/>
    </source>
</evidence>
<evidence type="ECO:0000256" key="1">
    <source>
        <dbReference type="ARBA" id="ARBA00001974"/>
    </source>
</evidence>
<dbReference type="InterPro" id="IPR020946">
    <property type="entry name" value="Flavin_mOase-like"/>
</dbReference>
<dbReference type="RefSeq" id="XP_014244539.1">
    <property type="nucleotide sequence ID" value="XM_014389053.2"/>
</dbReference>
<keyword evidence="3 8" id="KW-0285">Flavoprotein</keyword>
<dbReference type="Pfam" id="PF00743">
    <property type="entry name" value="FMO-like"/>
    <property type="match status" value="2"/>
</dbReference>
<dbReference type="InterPro" id="IPR036188">
    <property type="entry name" value="FAD/NAD-bd_sf"/>
</dbReference>
<name>A0A8I6REA6_CIMLE</name>
<dbReference type="PANTHER" id="PTHR23023">
    <property type="entry name" value="DIMETHYLANILINE MONOOXYGENASE"/>
    <property type="match status" value="1"/>
</dbReference>
<dbReference type="InterPro" id="IPR050346">
    <property type="entry name" value="FMO-like"/>
</dbReference>
<dbReference type="EnsemblMetazoa" id="XM_014389053.2">
    <property type="protein sequence ID" value="XP_014244539.1"/>
    <property type="gene ID" value="LOC106663855"/>
</dbReference>
<dbReference type="InterPro" id="IPR000960">
    <property type="entry name" value="Flavin_mOase"/>
</dbReference>
<dbReference type="FunFam" id="3.50.50.60:FF:000138">
    <property type="entry name" value="Flavin-containing monooxygenase"/>
    <property type="match status" value="1"/>
</dbReference>
<dbReference type="GO" id="GO:0050660">
    <property type="term" value="F:flavin adenine dinucleotide binding"/>
    <property type="evidence" value="ECO:0007669"/>
    <property type="project" value="InterPro"/>
</dbReference>
<proteinExistence type="inferred from homology"/>
<accession>A0A8I6REA6</accession>
<dbReference type="AlphaFoldDB" id="A0A8I6REA6"/>
<evidence type="ECO:0000256" key="7">
    <source>
        <dbReference type="ARBA" id="ARBA00023033"/>
    </source>
</evidence>
<dbReference type="KEGG" id="clec:106663855"/>
<dbReference type="OrthoDB" id="66881at2759"/>
<organism evidence="9 10">
    <name type="scientific">Cimex lectularius</name>
    <name type="common">Bed bug</name>
    <name type="synonym">Acanthia lectularia</name>
    <dbReference type="NCBI Taxonomy" id="79782"/>
    <lineage>
        <taxon>Eukaryota</taxon>
        <taxon>Metazoa</taxon>
        <taxon>Ecdysozoa</taxon>
        <taxon>Arthropoda</taxon>
        <taxon>Hexapoda</taxon>
        <taxon>Insecta</taxon>
        <taxon>Pterygota</taxon>
        <taxon>Neoptera</taxon>
        <taxon>Paraneoptera</taxon>
        <taxon>Hemiptera</taxon>
        <taxon>Heteroptera</taxon>
        <taxon>Panheteroptera</taxon>
        <taxon>Cimicomorpha</taxon>
        <taxon>Cimicidae</taxon>
        <taxon>Cimex</taxon>
    </lineage>
</organism>
<keyword evidence="6 8" id="KW-0560">Oxidoreductase</keyword>
<dbReference type="EC" id="1.-.-.-" evidence="8"/>
<reference evidence="9" key="1">
    <citation type="submission" date="2022-01" db="UniProtKB">
        <authorList>
            <consortium name="EnsemblMetazoa"/>
        </authorList>
    </citation>
    <scope>IDENTIFICATION</scope>
</reference>
<dbReference type="Proteomes" id="UP000494040">
    <property type="component" value="Unassembled WGS sequence"/>
</dbReference>
<comment type="cofactor">
    <cofactor evidence="1 8">
        <name>FAD</name>
        <dbReference type="ChEBI" id="CHEBI:57692"/>
    </cofactor>
</comment>